<gene>
    <name evidence="3" type="ORF">ABNE31_13445</name>
</gene>
<feature type="domain" description="2TM" evidence="2">
    <location>
        <begin position="11"/>
        <end position="91"/>
    </location>
</feature>
<evidence type="ECO:0000313" key="3">
    <source>
        <dbReference type="EMBL" id="XBQ22600.1"/>
    </source>
</evidence>
<dbReference type="RefSeq" id="WP_349351507.1">
    <property type="nucleotide sequence ID" value="NZ_CP157804.1"/>
</dbReference>
<dbReference type="InterPro" id="IPR025698">
    <property type="entry name" value="2TM_dom"/>
</dbReference>
<keyword evidence="1" id="KW-0812">Transmembrane</keyword>
<keyword evidence="1" id="KW-0472">Membrane</keyword>
<sequence>MENFNTEKYNRAKKRVDELKGFYIHLAIYIVINTFILINIFLRTDDFWRWEHFITLFAWGIGLFFHASKTFEFNPLLGKNWEERQIKKYMEEDKEEMKKFKQGHDR</sequence>
<feature type="transmembrane region" description="Helical" evidence="1">
    <location>
        <begin position="48"/>
        <end position="67"/>
    </location>
</feature>
<accession>A0AAU7MW88</accession>
<dbReference type="AlphaFoldDB" id="A0AAU7MW88"/>
<dbReference type="Pfam" id="PF13239">
    <property type="entry name" value="2TM"/>
    <property type="match status" value="1"/>
</dbReference>
<protein>
    <submittedName>
        <fullName evidence="3">2TM domain-containing protein</fullName>
    </submittedName>
</protein>
<name>A0AAU7MW88_9FLAO</name>
<organism evidence="3">
    <name type="scientific">Flagellimonas sp. MMG031</name>
    <dbReference type="NCBI Taxonomy" id="3158549"/>
    <lineage>
        <taxon>Bacteria</taxon>
        <taxon>Pseudomonadati</taxon>
        <taxon>Bacteroidota</taxon>
        <taxon>Flavobacteriia</taxon>
        <taxon>Flavobacteriales</taxon>
        <taxon>Flavobacteriaceae</taxon>
        <taxon>Flagellimonas</taxon>
    </lineage>
</organism>
<feature type="transmembrane region" description="Helical" evidence="1">
    <location>
        <begin position="21"/>
        <end position="42"/>
    </location>
</feature>
<reference evidence="3" key="1">
    <citation type="submission" date="2024-05" db="EMBL/GenBank/DDBJ databases">
        <title>Draft Genome Sequences of Flagellimonas sp. MMG031 and Marinobacter sp. MMG032 Isolated from the dinoflagellate Symbiodinium pilosum.</title>
        <authorList>
            <person name="Shikuma N.J."/>
            <person name="Farrell M.V."/>
        </authorList>
    </citation>
    <scope>NUCLEOTIDE SEQUENCE</scope>
    <source>
        <strain evidence="3">MMG031</strain>
    </source>
</reference>
<dbReference type="KEGG" id="fld:ABNE31_13445"/>
<keyword evidence="1" id="KW-1133">Transmembrane helix</keyword>
<evidence type="ECO:0000259" key="2">
    <source>
        <dbReference type="Pfam" id="PF13239"/>
    </source>
</evidence>
<evidence type="ECO:0000256" key="1">
    <source>
        <dbReference type="SAM" id="Phobius"/>
    </source>
</evidence>
<proteinExistence type="predicted"/>
<dbReference type="EMBL" id="CP157804">
    <property type="protein sequence ID" value="XBQ22600.1"/>
    <property type="molecule type" value="Genomic_DNA"/>
</dbReference>